<sequence>MAVGFLRWIDQGSPKDGIQDPSAQIEWSETEWAFSEPDLIVPIPPQEIPATAVLDQLRARIGAGRCCQQPGLCREHKKRATLRSPFFMPVQPCVVTDERSA</sequence>
<proteinExistence type="predicted"/>
<dbReference type="AlphaFoldDB" id="A0A0F9U5B8"/>
<evidence type="ECO:0000313" key="1">
    <source>
        <dbReference type="EMBL" id="KKN48838.1"/>
    </source>
</evidence>
<accession>A0A0F9U5B8</accession>
<dbReference type="EMBL" id="LAZR01001200">
    <property type="protein sequence ID" value="KKN48838.1"/>
    <property type="molecule type" value="Genomic_DNA"/>
</dbReference>
<reference evidence="1" key="1">
    <citation type="journal article" date="2015" name="Nature">
        <title>Complex archaea that bridge the gap between prokaryotes and eukaryotes.</title>
        <authorList>
            <person name="Spang A."/>
            <person name="Saw J.H."/>
            <person name="Jorgensen S.L."/>
            <person name="Zaremba-Niedzwiedzka K."/>
            <person name="Martijn J."/>
            <person name="Lind A.E."/>
            <person name="van Eijk R."/>
            <person name="Schleper C."/>
            <person name="Guy L."/>
            <person name="Ettema T.J."/>
        </authorList>
    </citation>
    <scope>NUCLEOTIDE SEQUENCE</scope>
</reference>
<protein>
    <submittedName>
        <fullName evidence="1">Uncharacterized protein</fullName>
    </submittedName>
</protein>
<organism evidence="1">
    <name type="scientific">marine sediment metagenome</name>
    <dbReference type="NCBI Taxonomy" id="412755"/>
    <lineage>
        <taxon>unclassified sequences</taxon>
        <taxon>metagenomes</taxon>
        <taxon>ecological metagenomes</taxon>
    </lineage>
</organism>
<comment type="caution">
    <text evidence="1">The sequence shown here is derived from an EMBL/GenBank/DDBJ whole genome shotgun (WGS) entry which is preliminary data.</text>
</comment>
<name>A0A0F9U5B8_9ZZZZ</name>
<gene>
    <name evidence="1" type="ORF">LCGC14_0648760</name>
</gene>